<dbReference type="Pfam" id="PF02511">
    <property type="entry name" value="Thy1"/>
    <property type="match status" value="2"/>
</dbReference>
<name>S0AR32_FERAC</name>
<dbReference type="GO" id="GO:0006231">
    <property type="term" value="P:dTMP biosynthetic process"/>
    <property type="evidence" value="ECO:0007669"/>
    <property type="project" value="InterPro"/>
</dbReference>
<dbReference type="PATRIC" id="fig|333146.12.peg.646"/>
<dbReference type="EMBL" id="CP004145">
    <property type="protein sequence ID" value="AGO60614.1"/>
    <property type="molecule type" value="Genomic_DNA"/>
</dbReference>
<proteinExistence type="predicted"/>
<protein>
    <recommendedName>
        <fullName evidence="3">Thymidylate synthase complementing protein ThyX</fullName>
    </recommendedName>
</protein>
<dbReference type="InterPro" id="IPR036098">
    <property type="entry name" value="Thymidylate_synthase_ThyX_sf"/>
</dbReference>
<dbReference type="InterPro" id="IPR003669">
    <property type="entry name" value="Thymidylate_synthase_ThyX"/>
</dbReference>
<dbReference type="Gene3D" id="3.30.1360.170">
    <property type="match status" value="2"/>
</dbReference>
<gene>
    <name evidence="1" type="ORF">FACI_IFERC00001G0634</name>
</gene>
<dbReference type="GO" id="GO:0050797">
    <property type="term" value="F:thymidylate synthase (FAD) activity"/>
    <property type="evidence" value="ECO:0007669"/>
    <property type="project" value="InterPro"/>
</dbReference>
<dbReference type="GO" id="GO:0070402">
    <property type="term" value="F:NADPH binding"/>
    <property type="evidence" value="ECO:0007669"/>
    <property type="project" value="TreeGrafter"/>
</dbReference>
<dbReference type="PANTHER" id="PTHR34934:SF1">
    <property type="entry name" value="FLAVIN-DEPENDENT THYMIDYLATE SYNTHASE"/>
    <property type="match status" value="1"/>
</dbReference>
<evidence type="ECO:0008006" key="3">
    <source>
        <dbReference type="Google" id="ProtNLM"/>
    </source>
</evidence>
<organism evidence="1 2">
    <name type="scientific">Ferroplasma acidarmanus Fer1</name>
    <dbReference type="NCBI Taxonomy" id="333146"/>
    <lineage>
        <taxon>Archaea</taxon>
        <taxon>Methanobacteriati</taxon>
        <taxon>Thermoplasmatota</taxon>
        <taxon>Thermoplasmata</taxon>
        <taxon>Thermoplasmatales</taxon>
        <taxon>Ferroplasmaceae</taxon>
        <taxon>Ferroplasma</taxon>
    </lineage>
</organism>
<reference evidence="1 2" key="1">
    <citation type="journal article" date="2007" name="Proc. Natl. Acad. Sci. U.S.A.">
        <title>Genome dynamics in a natural archaeal population.</title>
        <authorList>
            <person name="Allen E.E."/>
            <person name="Tyson G.W."/>
            <person name="Whitaker R.J."/>
            <person name="Detter J.C."/>
            <person name="Richardson P.M."/>
            <person name="Banfield J.F."/>
        </authorList>
    </citation>
    <scope>NUCLEOTIDE SEQUENCE [LARGE SCALE GENOMIC DNA]</scope>
    <source>
        <strain evidence="2">fer1</strain>
    </source>
</reference>
<dbReference type="AlphaFoldDB" id="S0AR32"/>
<dbReference type="SUPFAM" id="SSF69796">
    <property type="entry name" value="Thymidylate synthase-complementing protein Thy1"/>
    <property type="match status" value="2"/>
</dbReference>
<accession>S0AR32</accession>
<dbReference type="HOGENOM" id="CLU_024745_0_0_2"/>
<dbReference type="GO" id="GO:0004799">
    <property type="term" value="F:thymidylate synthase activity"/>
    <property type="evidence" value="ECO:0007669"/>
    <property type="project" value="TreeGrafter"/>
</dbReference>
<dbReference type="GO" id="GO:0050660">
    <property type="term" value="F:flavin adenine dinucleotide binding"/>
    <property type="evidence" value="ECO:0007669"/>
    <property type="project" value="InterPro"/>
</dbReference>
<evidence type="ECO:0000313" key="2">
    <source>
        <dbReference type="Proteomes" id="UP000014660"/>
    </source>
</evidence>
<dbReference type="KEGG" id="fac:FACI_IFERC01G0634"/>
<dbReference type="CDD" id="cd20175">
    <property type="entry name" value="ThyX"/>
    <property type="match status" value="1"/>
</dbReference>
<dbReference type="PANTHER" id="PTHR34934">
    <property type="entry name" value="FLAVIN-DEPENDENT THYMIDYLATE SYNTHASE"/>
    <property type="match status" value="1"/>
</dbReference>
<dbReference type="PROSITE" id="PS51331">
    <property type="entry name" value="THYX"/>
    <property type="match status" value="2"/>
</dbReference>
<evidence type="ECO:0000313" key="1">
    <source>
        <dbReference type="EMBL" id="AGO60614.1"/>
    </source>
</evidence>
<sequence length="531" mass="61028">MHRYIFIHRTDTIFMDDFSNNDRDVFLIKTDMIDRGALMSRYSRTANLDIREVYGKEFKNNPDRASNFYKRIFLDYGDESVAELTTAQMGIQNVSNIVTKVIEEPRIGLSYLEKSSRYVKYNKKVNGNYLFLRGENAGVGAMESRYNSYCNDLFDFYSAAYPEMMKYMEDANPIENFTFEIGGKNYKYTNLESVDENTLSKSYKSSLRSAVLDEIRALLPASTLTNIGISGNGRAFISLIERLKAYGTPEAEKYGELIYRELEPELPELIEDAVSAHGIAQIKYNNAKDSIGNSFSNDTANVPALKVINFMDEKRAIDLATGMLLYGSSAGSSNVDIPPEKQYSILKELESLRGNRRHKLGRAFEGITYSFEVNMNYGAFREFQRHRFFSIIRKPLSTQYGYDIPENLGKIPELRSRYVELMDEARILYNDIMGRSGRKIAQYVVPYAYKYPVVFSSNLNELTYFIELRSNQQVHPDLRKVALDIYSEIKKIHPHLATLIKFVDTGDYRLGRLPSEVKKESRRKTLSGEND</sequence>
<dbReference type="Proteomes" id="UP000014660">
    <property type="component" value="Chromosome"/>
</dbReference>
<keyword evidence="2" id="KW-1185">Reference proteome</keyword>